<gene>
    <name evidence="2" type="ORF">SDC9_125282</name>
</gene>
<evidence type="ECO:0000313" key="2">
    <source>
        <dbReference type="EMBL" id="MPM78271.1"/>
    </source>
</evidence>
<keyword evidence="1" id="KW-0472">Membrane</keyword>
<keyword evidence="1" id="KW-0812">Transmembrane</keyword>
<keyword evidence="1" id="KW-1133">Transmembrane helix</keyword>
<reference evidence="2" key="1">
    <citation type="submission" date="2019-08" db="EMBL/GenBank/DDBJ databases">
        <authorList>
            <person name="Kucharzyk K."/>
            <person name="Murdoch R.W."/>
            <person name="Higgins S."/>
            <person name="Loffler F."/>
        </authorList>
    </citation>
    <scope>NUCLEOTIDE SEQUENCE</scope>
</reference>
<sequence length="75" mass="8321">MVYVLFVFRLFAAEFGTYPSLLAAANTRERIASVTQASRLSARDTVARETFASLAISLMVAAFIVFTLFMSNFTK</sequence>
<dbReference type="AlphaFoldDB" id="A0A645CMV6"/>
<protein>
    <submittedName>
        <fullName evidence="2">Uncharacterized protein</fullName>
    </submittedName>
</protein>
<proteinExistence type="predicted"/>
<comment type="caution">
    <text evidence="2">The sequence shown here is derived from an EMBL/GenBank/DDBJ whole genome shotgun (WGS) entry which is preliminary data.</text>
</comment>
<evidence type="ECO:0000256" key="1">
    <source>
        <dbReference type="SAM" id="Phobius"/>
    </source>
</evidence>
<accession>A0A645CMV6</accession>
<name>A0A645CMV6_9ZZZZ</name>
<feature type="transmembrane region" description="Helical" evidence="1">
    <location>
        <begin position="51"/>
        <end position="70"/>
    </location>
</feature>
<organism evidence="2">
    <name type="scientific">bioreactor metagenome</name>
    <dbReference type="NCBI Taxonomy" id="1076179"/>
    <lineage>
        <taxon>unclassified sequences</taxon>
        <taxon>metagenomes</taxon>
        <taxon>ecological metagenomes</taxon>
    </lineage>
</organism>
<dbReference type="EMBL" id="VSSQ01028529">
    <property type="protein sequence ID" value="MPM78271.1"/>
    <property type="molecule type" value="Genomic_DNA"/>
</dbReference>